<accession>J7SAL1</accession>
<name>J7SAL1_HUIN7</name>
<dbReference type="OrthoDB" id="2100652at2759"/>
<keyword evidence="1" id="KW-0472">Membrane</keyword>
<dbReference type="KEGG" id="kng:KNAG_0L02220"/>
<dbReference type="PANTHER" id="PTHR28523:SF1">
    <property type="entry name" value="CYTOCHROME C OXIDASE ASSEMBLY FACTOR 1"/>
    <property type="match status" value="1"/>
</dbReference>
<evidence type="ECO:0000256" key="1">
    <source>
        <dbReference type="SAM" id="Phobius"/>
    </source>
</evidence>
<dbReference type="HOGENOM" id="CLU_092488_2_1_1"/>
<organism evidence="2 3">
    <name type="scientific">Huiozyma naganishii (strain ATCC MYA-139 / BCRC 22969 / CBS 8797 / KCTC 17520 / NBRC 10181 / NCYC 3082 / Yp74L-3)</name>
    <name type="common">Yeast</name>
    <name type="synonym">Kazachstania naganishii</name>
    <dbReference type="NCBI Taxonomy" id="1071383"/>
    <lineage>
        <taxon>Eukaryota</taxon>
        <taxon>Fungi</taxon>
        <taxon>Dikarya</taxon>
        <taxon>Ascomycota</taxon>
        <taxon>Saccharomycotina</taxon>
        <taxon>Saccharomycetes</taxon>
        <taxon>Saccharomycetales</taxon>
        <taxon>Saccharomycetaceae</taxon>
        <taxon>Huiozyma</taxon>
    </lineage>
</organism>
<dbReference type="Pfam" id="PF08695">
    <property type="entry name" value="Coa1"/>
    <property type="match status" value="1"/>
</dbReference>
<evidence type="ECO:0008006" key="4">
    <source>
        <dbReference type="Google" id="ProtNLM"/>
    </source>
</evidence>
<proteinExistence type="predicted"/>
<reference evidence="3" key="2">
    <citation type="submission" date="2012-08" db="EMBL/GenBank/DDBJ databases">
        <title>Genome sequence of Kazachstania naganishii.</title>
        <authorList>
            <person name="Gordon J.L."/>
            <person name="Armisen D."/>
            <person name="Proux-Wera E."/>
            <person name="OhEigeartaigh S.S."/>
            <person name="Byrne K.P."/>
            <person name="Wolfe K.H."/>
        </authorList>
    </citation>
    <scope>NUCLEOTIDE SEQUENCE [LARGE SCALE GENOMIC DNA]</scope>
    <source>
        <strain evidence="3">ATCC MYA-139 / BCRC 22969 / CBS 8797 / CCRC 22969 / KCTC 17520 / NBRC 10181 / NCYC 3082</strain>
    </source>
</reference>
<dbReference type="AlphaFoldDB" id="J7SAL1"/>
<protein>
    <recommendedName>
        <fullName evidence="4">Cytochrome c oxidase assembly factor 1</fullName>
    </recommendedName>
</protein>
<dbReference type="eggNOG" id="ENOG502RZQV">
    <property type="taxonomic scope" value="Eukaryota"/>
</dbReference>
<keyword evidence="1" id="KW-0812">Transmembrane</keyword>
<evidence type="ECO:0000313" key="2">
    <source>
        <dbReference type="EMBL" id="CCK72839.1"/>
    </source>
</evidence>
<dbReference type="GeneID" id="34528612"/>
<keyword evidence="3" id="KW-1185">Reference proteome</keyword>
<dbReference type="EMBL" id="HE978325">
    <property type="protein sequence ID" value="CCK72839.1"/>
    <property type="molecule type" value="Genomic_DNA"/>
</dbReference>
<dbReference type="OMA" id="EFLIHEW"/>
<dbReference type="Proteomes" id="UP000006310">
    <property type="component" value="Chromosome 12"/>
</dbReference>
<keyword evidence="1" id="KW-1133">Transmembrane helix</keyword>
<feature type="transmembrane region" description="Helical" evidence="1">
    <location>
        <begin position="61"/>
        <end position="80"/>
    </location>
</feature>
<evidence type="ECO:0000313" key="3">
    <source>
        <dbReference type="Proteomes" id="UP000006310"/>
    </source>
</evidence>
<sequence>MFLLGRVTVRGMPLAGACNVARGVRGVRCFSAVKVLMQQQRPLRVDRELPNPLKDRYKLRWGFFGFSALMVASLAMIFNYEKVENPIIDNTLYQLRRSGATRALLGQDIQFAGVVPWVYGKLHPVAGEIDIKFYIRGDKPNAVGVVKLVADRQNRNQEFLIHEWSLTVGDQQVDLLSENSFNLSSY</sequence>
<dbReference type="InterPro" id="IPR042432">
    <property type="entry name" value="Coa1_fungi"/>
</dbReference>
<dbReference type="InterPro" id="IPR014807">
    <property type="entry name" value="Coa1"/>
</dbReference>
<dbReference type="PANTHER" id="PTHR28523">
    <property type="entry name" value="CYTOCHROME C OXIDASE ASSEMBLY FACTOR 1"/>
    <property type="match status" value="1"/>
</dbReference>
<gene>
    <name evidence="2" type="primary">KNAG0L02220</name>
    <name evidence="2" type="ordered locus">KNAG_0L02220</name>
</gene>
<dbReference type="GO" id="GO:0005743">
    <property type="term" value="C:mitochondrial inner membrane"/>
    <property type="evidence" value="ECO:0007669"/>
    <property type="project" value="EnsemblFungi"/>
</dbReference>
<reference evidence="2 3" key="1">
    <citation type="journal article" date="2011" name="Proc. Natl. Acad. Sci. U.S.A.">
        <title>Evolutionary erosion of yeast sex chromosomes by mating-type switching accidents.</title>
        <authorList>
            <person name="Gordon J.L."/>
            <person name="Armisen D."/>
            <person name="Proux-Wera E."/>
            <person name="Oheigeartaigh S.S."/>
            <person name="Byrne K.P."/>
            <person name="Wolfe K.H."/>
        </authorList>
    </citation>
    <scope>NUCLEOTIDE SEQUENCE [LARGE SCALE GENOMIC DNA]</scope>
    <source>
        <strain evidence="3">ATCC MYA-139 / BCRC 22969 / CBS 8797 / CCRC 22969 / KCTC 17520 / NBRC 10181 / NCYC 3082</strain>
    </source>
</reference>
<dbReference type="GO" id="GO:0033617">
    <property type="term" value="P:mitochondrial respiratory chain complex IV assembly"/>
    <property type="evidence" value="ECO:0007669"/>
    <property type="project" value="EnsemblFungi"/>
</dbReference>
<dbReference type="RefSeq" id="XP_022467083.1">
    <property type="nucleotide sequence ID" value="XM_022610826.1"/>
</dbReference>
<dbReference type="STRING" id="1071383.J7SAL1"/>